<feature type="compositionally biased region" description="Basic and acidic residues" evidence="1">
    <location>
        <begin position="323"/>
        <end position="344"/>
    </location>
</feature>
<proteinExistence type="predicted"/>
<dbReference type="RefSeq" id="WP_147037352.1">
    <property type="nucleotide sequence ID" value="NZ_JACIDB010000018.1"/>
</dbReference>
<feature type="compositionally biased region" description="Basic and acidic residues" evidence="1">
    <location>
        <begin position="266"/>
        <end position="276"/>
    </location>
</feature>
<organism evidence="3 4">
    <name type="scientific">Sphingomonas aquatilis</name>
    <dbReference type="NCBI Taxonomy" id="93063"/>
    <lineage>
        <taxon>Bacteria</taxon>
        <taxon>Pseudomonadati</taxon>
        <taxon>Pseudomonadota</taxon>
        <taxon>Alphaproteobacteria</taxon>
        <taxon>Sphingomonadales</taxon>
        <taxon>Sphingomonadaceae</taxon>
        <taxon>Sphingomonas</taxon>
    </lineage>
</organism>
<feature type="domain" description="DUF2382" evidence="2">
    <location>
        <begin position="152"/>
        <end position="261"/>
    </location>
</feature>
<accession>A0AAW3TWX5</accession>
<dbReference type="Proteomes" id="UP000528945">
    <property type="component" value="Unassembled WGS sequence"/>
</dbReference>
<sequence>MSRTITALFDSRHDAEAAKQRLQDARVDADHVRIHDQSTVGDMSRGYSTHQDPGLWGSIKNAFLPDEDRHTYEEGIRRGGYLLTADVDEDEVDDAVRALENANSVDIDERAGQWRSQGWDYPAAGTASGALRSGDYDRDRGAIGVGADEERLEVVEEQLVVGKREVDRGGVRVRSYVTEKPVHEQIRLRDESINVERRPVDRAVTPGDDAFRERTIEMTETDEEAVVAKTARVVEEVVVRKTSDERVEDINETVRRTDVDVEQIGGDDRSGLERTAGRGVAGGGRYDDDREAGTGFGDKAAGLGKEALGNVKQGLGDLTGNEGLKRSGEAQERAGEAQQGKRPD</sequence>
<dbReference type="PANTHER" id="PTHR38463:SF1">
    <property type="entry name" value="STRESS RESPONSE PROTEIN YSNF"/>
    <property type="match status" value="1"/>
</dbReference>
<comment type="caution">
    <text evidence="3">The sequence shown here is derived from an EMBL/GenBank/DDBJ whole genome shotgun (WGS) entry which is preliminary data.</text>
</comment>
<dbReference type="SUPFAM" id="SSF69047">
    <property type="entry name" value="Hypothetical protein YjbJ"/>
    <property type="match status" value="1"/>
</dbReference>
<reference evidence="3 4" key="1">
    <citation type="submission" date="2020-08" db="EMBL/GenBank/DDBJ databases">
        <title>Genomic Encyclopedia of Type Strains, Phase IV (KMG-IV): sequencing the most valuable type-strain genomes for metagenomic binning, comparative biology and taxonomic classification.</title>
        <authorList>
            <person name="Goeker M."/>
        </authorList>
    </citation>
    <scope>NUCLEOTIDE SEQUENCE [LARGE SCALE GENOMIC DNA]</scope>
    <source>
        <strain evidence="3 4">DSM 15581</strain>
    </source>
</reference>
<dbReference type="AlphaFoldDB" id="A0AAW3TWX5"/>
<gene>
    <name evidence="3" type="ORF">GGR47_003741</name>
</gene>
<keyword evidence="4" id="KW-1185">Reference proteome</keyword>
<evidence type="ECO:0000313" key="3">
    <source>
        <dbReference type="EMBL" id="MBB3877473.1"/>
    </source>
</evidence>
<protein>
    <submittedName>
        <fullName evidence="3">Uncharacterized protein (TIGR02271 family)</fullName>
    </submittedName>
</protein>
<dbReference type="EMBL" id="JACIDB010000018">
    <property type="protein sequence ID" value="MBB3877473.1"/>
    <property type="molecule type" value="Genomic_DNA"/>
</dbReference>
<dbReference type="InterPro" id="IPR019060">
    <property type="entry name" value="DUF2382"/>
</dbReference>
<evidence type="ECO:0000256" key="1">
    <source>
        <dbReference type="SAM" id="MobiDB-lite"/>
    </source>
</evidence>
<evidence type="ECO:0000259" key="2">
    <source>
        <dbReference type="Pfam" id="PF09557"/>
    </source>
</evidence>
<feature type="region of interest" description="Disordered" evidence="1">
    <location>
        <begin position="264"/>
        <end position="344"/>
    </location>
</feature>
<dbReference type="InterPro" id="IPR036629">
    <property type="entry name" value="YjbJ_sf"/>
</dbReference>
<dbReference type="Pfam" id="PF09557">
    <property type="entry name" value="DUF2382"/>
    <property type="match status" value="1"/>
</dbReference>
<dbReference type="InterPro" id="IPR052967">
    <property type="entry name" value="Stress_Response_Assoc"/>
</dbReference>
<evidence type="ECO:0000313" key="4">
    <source>
        <dbReference type="Proteomes" id="UP000528945"/>
    </source>
</evidence>
<dbReference type="PANTHER" id="PTHR38463">
    <property type="entry name" value="STRESS RESPONSE PROTEIN YSNF"/>
    <property type="match status" value="1"/>
</dbReference>
<name>A0AAW3TWX5_9SPHN</name>